<dbReference type="InterPro" id="IPR027640">
    <property type="entry name" value="Kinesin-like_fam"/>
</dbReference>
<evidence type="ECO:0000313" key="11">
    <source>
        <dbReference type="EMBL" id="CCC53195.1"/>
    </source>
</evidence>
<feature type="compositionally biased region" description="Polar residues" evidence="9">
    <location>
        <begin position="983"/>
        <end position="999"/>
    </location>
</feature>
<dbReference type="GO" id="GO:0007018">
    <property type="term" value="P:microtubule-based movement"/>
    <property type="evidence" value="ECO:0007669"/>
    <property type="project" value="InterPro"/>
</dbReference>
<reference evidence="11" key="1">
    <citation type="journal article" date="2012" name="Proc. Natl. Acad. Sci. U.S.A.">
        <title>Antigenic diversity is generated by distinct evolutionary mechanisms in African trypanosome species.</title>
        <authorList>
            <person name="Jackson A.P."/>
            <person name="Berry A."/>
            <person name="Aslett M."/>
            <person name="Allison H.C."/>
            <person name="Burton P."/>
            <person name="Vavrova-Anderson J."/>
            <person name="Brown R."/>
            <person name="Browne H."/>
            <person name="Corton N."/>
            <person name="Hauser H."/>
            <person name="Gamble J."/>
            <person name="Gilderthorp R."/>
            <person name="Marcello L."/>
            <person name="McQuillan J."/>
            <person name="Otto T.D."/>
            <person name="Quail M.A."/>
            <person name="Sanders M.J."/>
            <person name="van Tonder A."/>
            <person name="Ginger M.L."/>
            <person name="Field M.C."/>
            <person name="Barry J.D."/>
            <person name="Hertz-Fowler C."/>
            <person name="Berriman M."/>
        </authorList>
    </citation>
    <scope>NUCLEOTIDE SEQUENCE</scope>
    <source>
        <strain evidence="11">Y486</strain>
    </source>
</reference>
<dbReference type="PROSITE" id="PS00411">
    <property type="entry name" value="KINESIN_MOTOR_1"/>
    <property type="match status" value="1"/>
</dbReference>
<feature type="coiled-coil region" evidence="8">
    <location>
        <begin position="521"/>
        <end position="569"/>
    </location>
</feature>
<protein>
    <recommendedName>
        <fullName evidence="7">Kinesin-like protein</fullName>
    </recommendedName>
</protein>
<sequence length="999" mass="109853">MKDPDECATKAHQVAGSTTHQAKEEMMTIDVVVRVRPLSTVENADPTVKNVVQCLKNCIVVSGAPMKEPSRYFGARHAKPRPKQFNVDKVFHQHSTQIEVYEACRHVVEGAFEGVNGSILAYGATGSGKTHTMLGGSMSAGGVIYQAVQDILEGKRQLEENSKSVSLRCSFVEVYNEKVFDLLVPAGAQGKRVELKVQDFAQYERSTTSYNTVGKHHNINPESLIVRGLTYLTPSTVEDFTKCVERGHVNRSVACTGANAHSSRSHAIFTVEIEVKDTINASCGTVGRIRFCDLAGSERAAGTNNSGARLREGANINCSLLALGAVVQELACQSESQEKSRYIPYRGSKLTRLLRDSLAGNCRTLMLFCISPNSMNYEETMNTMHFAMQAKKVQVAAKRHEFRVDSKAVAESQEALIEELRMELAAAREEIVGLRGARLNTPLGFPPVSHGPLQGTAEPAGAQMSLQDQPVPQPLPLSARKSEAISALALSVRQPSTSRQQLVLGCSPRQSTRISVRMSQLADMSETFKELQSKIKDLSAEKETLYRGMREAEETHNDLELRLRQQKWKLVRFLSTKKVSTQRGESDEDVVSVGVAGLRNTIEKMEEELAAHGGQIECLLSKMNATDRALASARQELLREKQHPLLELLLDNVKLRQDCTEAECLAAHYHQQYRSVMNREEEYMQALVMCVSAIRDMLTYVPPTAAITNEAQLALMFANLTPLATSDIIPVFEQSLKTGTMPPIPRVNTHLSLSSARSMEACLQQLVQRNRLKENAVARSAQHKRAVGTTSKTVGTALIAASGRCPKSAARVMTAPPKPFARSQTALNTSLKTKPRNATGAMSASVTNRKRSVPHHSKEVPPKGAKLHLGNGTKTGTSSATQRVRKGNASPCPKPIPYMRSQTQSALAQKKMSRGASRSPPPREKGRMSTRASQGRLSVRRNDKESREPSSVRQVKNSDLEARFQSLLTEMRQWNHDKPTIAKRSNCTSESTGITNHTE</sequence>
<dbReference type="VEuPathDB" id="TriTrypDB:TvY486_1106790"/>
<keyword evidence="5 6" id="KW-0505">Motor protein</keyword>
<dbReference type="AlphaFoldDB" id="G0UBJ8"/>
<proteinExistence type="inferred from homology"/>
<evidence type="ECO:0000256" key="7">
    <source>
        <dbReference type="RuleBase" id="RU000394"/>
    </source>
</evidence>
<dbReference type="GO" id="GO:0005874">
    <property type="term" value="C:microtubule"/>
    <property type="evidence" value="ECO:0007669"/>
    <property type="project" value="UniProtKB-KW"/>
</dbReference>
<evidence type="ECO:0000256" key="2">
    <source>
        <dbReference type="ARBA" id="ARBA00022741"/>
    </source>
</evidence>
<dbReference type="PROSITE" id="PS50067">
    <property type="entry name" value="KINESIN_MOTOR_2"/>
    <property type="match status" value="1"/>
</dbReference>
<organism evidence="11">
    <name type="scientific">Trypanosoma vivax (strain Y486)</name>
    <dbReference type="NCBI Taxonomy" id="1055687"/>
    <lineage>
        <taxon>Eukaryota</taxon>
        <taxon>Discoba</taxon>
        <taxon>Euglenozoa</taxon>
        <taxon>Kinetoplastea</taxon>
        <taxon>Metakinetoplastina</taxon>
        <taxon>Trypanosomatida</taxon>
        <taxon>Trypanosomatidae</taxon>
        <taxon>Trypanosoma</taxon>
        <taxon>Duttonella</taxon>
    </lineage>
</organism>
<feature type="region of interest" description="Disordered" evidence="9">
    <location>
        <begin position="447"/>
        <end position="476"/>
    </location>
</feature>
<feature type="compositionally biased region" description="Polar residues" evidence="9">
    <location>
        <begin position="872"/>
        <end position="882"/>
    </location>
</feature>
<dbReference type="GO" id="GO:0005524">
    <property type="term" value="F:ATP binding"/>
    <property type="evidence" value="ECO:0007669"/>
    <property type="project" value="UniProtKB-UniRule"/>
</dbReference>
<evidence type="ECO:0000256" key="3">
    <source>
        <dbReference type="ARBA" id="ARBA00022840"/>
    </source>
</evidence>
<feature type="region of interest" description="Disordered" evidence="9">
    <location>
        <begin position="821"/>
        <end position="999"/>
    </location>
</feature>
<keyword evidence="1 7" id="KW-0493">Microtubule</keyword>
<accession>G0UBJ8</accession>
<feature type="compositionally biased region" description="Polar residues" evidence="9">
    <location>
        <begin position="822"/>
        <end position="832"/>
    </location>
</feature>
<dbReference type="Pfam" id="PF00225">
    <property type="entry name" value="Kinesin"/>
    <property type="match status" value="1"/>
</dbReference>
<keyword evidence="4 8" id="KW-0175">Coiled coil</keyword>
<dbReference type="InterPro" id="IPR036961">
    <property type="entry name" value="Kinesin_motor_dom_sf"/>
</dbReference>
<evidence type="ECO:0000256" key="8">
    <source>
        <dbReference type="SAM" id="Coils"/>
    </source>
</evidence>
<dbReference type="PANTHER" id="PTHR47968:SF13">
    <property type="entry name" value="KINESIN-LIKE PROTEIN KIF19 ISOFORM X1"/>
    <property type="match status" value="1"/>
</dbReference>
<dbReference type="CDD" id="cd00106">
    <property type="entry name" value="KISc"/>
    <property type="match status" value="1"/>
</dbReference>
<evidence type="ECO:0000256" key="5">
    <source>
        <dbReference type="ARBA" id="ARBA00023175"/>
    </source>
</evidence>
<dbReference type="InterPro" id="IPR019821">
    <property type="entry name" value="Kinesin_motor_CS"/>
</dbReference>
<feature type="binding site" evidence="6">
    <location>
        <begin position="123"/>
        <end position="130"/>
    </location>
    <ligand>
        <name>ATP</name>
        <dbReference type="ChEBI" id="CHEBI:30616"/>
    </ligand>
</feature>
<name>G0UBJ8_TRYVY</name>
<keyword evidence="3 6" id="KW-0067">ATP-binding</keyword>
<dbReference type="SMART" id="SM00129">
    <property type="entry name" value="KISc"/>
    <property type="match status" value="1"/>
</dbReference>
<keyword evidence="2 6" id="KW-0547">Nucleotide-binding</keyword>
<evidence type="ECO:0000259" key="10">
    <source>
        <dbReference type="PROSITE" id="PS50067"/>
    </source>
</evidence>
<evidence type="ECO:0000256" key="1">
    <source>
        <dbReference type="ARBA" id="ARBA00022701"/>
    </source>
</evidence>
<evidence type="ECO:0000256" key="4">
    <source>
        <dbReference type="ARBA" id="ARBA00023054"/>
    </source>
</evidence>
<feature type="compositionally biased region" description="Basic and acidic residues" evidence="9">
    <location>
        <begin position="940"/>
        <end position="962"/>
    </location>
</feature>
<feature type="domain" description="Kinesin motor" evidence="10">
    <location>
        <begin position="28"/>
        <end position="393"/>
    </location>
</feature>
<dbReference type="InterPro" id="IPR001752">
    <property type="entry name" value="Kinesin_motor_dom"/>
</dbReference>
<dbReference type="SUPFAM" id="SSF52540">
    <property type="entry name" value="P-loop containing nucleoside triphosphate hydrolases"/>
    <property type="match status" value="1"/>
</dbReference>
<dbReference type="InterPro" id="IPR027417">
    <property type="entry name" value="P-loop_NTPase"/>
</dbReference>
<feature type="region of interest" description="Disordered" evidence="9">
    <location>
        <begin position="1"/>
        <end position="22"/>
    </location>
</feature>
<dbReference type="PRINTS" id="PR00380">
    <property type="entry name" value="KINESINHEAVY"/>
</dbReference>
<evidence type="ECO:0000256" key="9">
    <source>
        <dbReference type="SAM" id="MobiDB-lite"/>
    </source>
</evidence>
<comment type="similarity">
    <text evidence="6 7">Belongs to the TRAFAC class myosin-kinesin ATPase superfamily. Kinesin family.</text>
</comment>
<feature type="coiled-coil region" evidence="8">
    <location>
        <begin position="410"/>
        <end position="437"/>
    </location>
</feature>
<dbReference type="EMBL" id="HE573027">
    <property type="protein sequence ID" value="CCC53195.1"/>
    <property type="molecule type" value="Genomic_DNA"/>
</dbReference>
<dbReference type="GO" id="GO:0003777">
    <property type="term" value="F:microtubule motor activity"/>
    <property type="evidence" value="ECO:0007669"/>
    <property type="project" value="InterPro"/>
</dbReference>
<evidence type="ECO:0000256" key="6">
    <source>
        <dbReference type="PROSITE-ProRule" id="PRU00283"/>
    </source>
</evidence>
<dbReference type="PANTHER" id="PTHR47968">
    <property type="entry name" value="CENTROMERE PROTEIN E"/>
    <property type="match status" value="1"/>
</dbReference>
<dbReference type="Gene3D" id="3.40.850.10">
    <property type="entry name" value="Kinesin motor domain"/>
    <property type="match status" value="1"/>
</dbReference>
<feature type="coiled-coil region" evidence="8">
    <location>
        <begin position="595"/>
        <end position="636"/>
    </location>
</feature>
<dbReference type="GO" id="GO:0008017">
    <property type="term" value="F:microtubule binding"/>
    <property type="evidence" value="ECO:0007669"/>
    <property type="project" value="InterPro"/>
</dbReference>
<gene>
    <name evidence="11" type="ORF">TVY486_1106790</name>
</gene>